<feature type="region of interest" description="Disordered" evidence="1">
    <location>
        <begin position="98"/>
        <end position="145"/>
    </location>
</feature>
<name>A0A4Z2IW47_9TELE</name>
<gene>
    <name evidence="2" type="ORF">EYF80_007577</name>
</gene>
<dbReference type="AlphaFoldDB" id="A0A4Z2IW47"/>
<evidence type="ECO:0000313" key="3">
    <source>
        <dbReference type="Proteomes" id="UP000314294"/>
    </source>
</evidence>
<proteinExistence type="predicted"/>
<comment type="caution">
    <text evidence="2">The sequence shown here is derived from an EMBL/GenBank/DDBJ whole genome shotgun (WGS) entry which is preliminary data.</text>
</comment>
<dbReference type="EMBL" id="SRLO01000041">
    <property type="protein sequence ID" value="TNN82209.1"/>
    <property type="molecule type" value="Genomic_DNA"/>
</dbReference>
<organism evidence="2 3">
    <name type="scientific">Liparis tanakae</name>
    <name type="common">Tanaka's snailfish</name>
    <dbReference type="NCBI Taxonomy" id="230148"/>
    <lineage>
        <taxon>Eukaryota</taxon>
        <taxon>Metazoa</taxon>
        <taxon>Chordata</taxon>
        <taxon>Craniata</taxon>
        <taxon>Vertebrata</taxon>
        <taxon>Euteleostomi</taxon>
        <taxon>Actinopterygii</taxon>
        <taxon>Neopterygii</taxon>
        <taxon>Teleostei</taxon>
        <taxon>Neoteleostei</taxon>
        <taxon>Acanthomorphata</taxon>
        <taxon>Eupercaria</taxon>
        <taxon>Perciformes</taxon>
        <taxon>Cottioidei</taxon>
        <taxon>Cottales</taxon>
        <taxon>Liparidae</taxon>
        <taxon>Liparis</taxon>
    </lineage>
</organism>
<keyword evidence="3" id="KW-1185">Reference proteome</keyword>
<accession>A0A4Z2IW47</accession>
<feature type="compositionally biased region" description="Acidic residues" evidence="1">
    <location>
        <begin position="136"/>
        <end position="145"/>
    </location>
</feature>
<dbReference type="Proteomes" id="UP000314294">
    <property type="component" value="Unassembled WGS sequence"/>
</dbReference>
<protein>
    <submittedName>
        <fullName evidence="2">Uncharacterized protein</fullName>
    </submittedName>
</protein>
<sequence length="145" mass="15777">MVRDIAERQEIASKKTKQTLVVSVAWHSQIQKQVRVQTTESLVGASGEDVRVLDLEPSSGAILGSVGIGCAGLLAPLTTWRARRGRGLRLRRLDTQAGELGCKESVEEEEEEEEEEGGGPGANKDRGMEAEGGTTQEEEEEEEEE</sequence>
<feature type="compositionally biased region" description="Acidic residues" evidence="1">
    <location>
        <begin position="106"/>
        <end position="117"/>
    </location>
</feature>
<reference evidence="2 3" key="1">
    <citation type="submission" date="2019-03" db="EMBL/GenBank/DDBJ databases">
        <title>First draft genome of Liparis tanakae, snailfish: a comprehensive survey of snailfish specific genes.</title>
        <authorList>
            <person name="Kim W."/>
            <person name="Song I."/>
            <person name="Jeong J.-H."/>
            <person name="Kim D."/>
            <person name="Kim S."/>
            <person name="Ryu S."/>
            <person name="Song J.Y."/>
            <person name="Lee S.K."/>
        </authorList>
    </citation>
    <scope>NUCLEOTIDE SEQUENCE [LARGE SCALE GENOMIC DNA]</scope>
    <source>
        <tissue evidence="2">Muscle</tissue>
    </source>
</reference>
<evidence type="ECO:0000256" key="1">
    <source>
        <dbReference type="SAM" id="MobiDB-lite"/>
    </source>
</evidence>
<evidence type="ECO:0000313" key="2">
    <source>
        <dbReference type="EMBL" id="TNN82209.1"/>
    </source>
</evidence>